<protein>
    <recommendedName>
        <fullName evidence="3">Type II toxin-antitoxin system HicB family antitoxin</fullName>
    </recommendedName>
</protein>
<evidence type="ECO:0000313" key="2">
    <source>
        <dbReference type="Proteomes" id="UP001501556"/>
    </source>
</evidence>
<keyword evidence="2" id="KW-1185">Reference proteome</keyword>
<comment type="caution">
    <text evidence="1">The sequence shown here is derived from an EMBL/GenBank/DDBJ whole genome shotgun (WGS) entry which is preliminary data.</text>
</comment>
<proteinExistence type="predicted"/>
<name>A0ABP7Q358_9BACT</name>
<reference evidence="2" key="1">
    <citation type="journal article" date="2019" name="Int. J. Syst. Evol. Microbiol.">
        <title>The Global Catalogue of Microorganisms (GCM) 10K type strain sequencing project: providing services to taxonomists for standard genome sequencing and annotation.</title>
        <authorList>
            <consortium name="The Broad Institute Genomics Platform"/>
            <consortium name="The Broad Institute Genome Sequencing Center for Infectious Disease"/>
            <person name="Wu L."/>
            <person name="Ma J."/>
        </authorList>
    </citation>
    <scope>NUCLEOTIDE SEQUENCE [LARGE SCALE GENOMIC DNA]</scope>
    <source>
        <strain evidence="2">JCM 17217</strain>
    </source>
</reference>
<organism evidence="1 2">
    <name type="scientific">Hymenobacter antarcticus</name>
    <dbReference type="NCBI Taxonomy" id="486270"/>
    <lineage>
        <taxon>Bacteria</taxon>
        <taxon>Pseudomonadati</taxon>
        <taxon>Bacteroidota</taxon>
        <taxon>Cytophagia</taxon>
        <taxon>Cytophagales</taxon>
        <taxon>Hymenobacteraceae</taxon>
        <taxon>Hymenobacter</taxon>
    </lineage>
</organism>
<accession>A0ABP7Q358</accession>
<dbReference type="SUPFAM" id="SSF143100">
    <property type="entry name" value="TTHA1013/TTHA0281-like"/>
    <property type="match status" value="1"/>
</dbReference>
<gene>
    <name evidence="1" type="ORF">GCM10022407_21260</name>
</gene>
<evidence type="ECO:0008006" key="3">
    <source>
        <dbReference type="Google" id="ProtNLM"/>
    </source>
</evidence>
<dbReference type="EMBL" id="BAABDI010000012">
    <property type="protein sequence ID" value="GAA3975421.1"/>
    <property type="molecule type" value="Genomic_DNA"/>
</dbReference>
<sequence>MTIETEREADGRWLAEVIEISGALAYGVTREAAIAHAQALALRVMAERLEQGEELPDLAGVFSIAA</sequence>
<dbReference type="Gene3D" id="3.30.160.250">
    <property type="match status" value="1"/>
</dbReference>
<evidence type="ECO:0000313" key="1">
    <source>
        <dbReference type="EMBL" id="GAA3975421.1"/>
    </source>
</evidence>
<dbReference type="Proteomes" id="UP001501556">
    <property type="component" value="Unassembled WGS sequence"/>
</dbReference>
<dbReference type="RefSeq" id="WP_345123990.1">
    <property type="nucleotide sequence ID" value="NZ_BAABDI010000012.1"/>
</dbReference>
<dbReference type="InterPro" id="IPR035069">
    <property type="entry name" value="TTHA1013/TTHA0281-like"/>
</dbReference>